<name>A0A366X6N1_9RHOB</name>
<dbReference type="EMBL" id="QOCE01000010">
    <property type="protein sequence ID" value="RBW60871.1"/>
    <property type="molecule type" value="Genomic_DNA"/>
</dbReference>
<reference evidence="9 10" key="1">
    <citation type="submission" date="2018-07" db="EMBL/GenBank/DDBJ databases">
        <title>Modular assembly of carbohydrate-degrading microbial communities in the ocean.</title>
        <authorList>
            <person name="Enke T.N."/>
            <person name="Datta M.S."/>
            <person name="Schwartzman J.A."/>
            <person name="Cermak N."/>
            <person name="Schmitz D.A."/>
            <person name="Barrere J."/>
            <person name="Cordero O.X."/>
        </authorList>
    </citation>
    <scope>NUCLEOTIDE SEQUENCE [LARGE SCALE GENOMIC DNA]</scope>
    <source>
        <strain evidence="9 10">C3M10</strain>
    </source>
</reference>
<feature type="transmembrane region" description="Helical" evidence="7">
    <location>
        <begin position="103"/>
        <end position="121"/>
    </location>
</feature>
<evidence type="ECO:0000256" key="3">
    <source>
        <dbReference type="ARBA" id="ARBA00022475"/>
    </source>
</evidence>
<dbReference type="PANTHER" id="PTHR33508:SF1">
    <property type="entry name" value="UPF0056 MEMBRANE PROTEIN YHCE"/>
    <property type="match status" value="1"/>
</dbReference>
<evidence type="ECO:0000256" key="5">
    <source>
        <dbReference type="ARBA" id="ARBA00022989"/>
    </source>
</evidence>
<organism evidence="9 10">
    <name type="scientific">Phaeobacter gallaeciensis</name>
    <dbReference type="NCBI Taxonomy" id="60890"/>
    <lineage>
        <taxon>Bacteria</taxon>
        <taxon>Pseudomonadati</taxon>
        <taxon>Pseudomonadota</taxon>
        <taxon>Alphaproteobacteria</taxon>
        <taxon>Rhodobacterales</taxon>
        <taxon>Roseobacteraceae</taxon>
        <taxon>Phaeobacter</taxon>
    </lineage>
</organism>
<dbReference type="InterPro" id="IPR002771">
    <property type="entry name" value="Multi_antbiot-R_MarC"/>
</dbReference>
<feature type="transmembrane region" description="Helical" evidence="7">
    <location>
        <begin position="152"/>
        <end position="174"/>
    </location>
</feature>
<evidence type="ECO:0000256" key="6">
    <source>
        <dbReference type="ARBA" id="ARBA00023136"/>
    </source>
</evidence>
<feature type="transmembrane region" description="Helical" evidence="7">
    <location>
        <begin position="207"/>
        <end position="230"/>
    </location>
</feature>
<protein>
    <recommendedName>
        <fullName evidence="7">UPF0056 membrane protein</fullName>
    </recommendedName>
</protein>
<comment type="subcellular location">
    <subcellularLocation>
        <location evidence="1 7">Cell membrane</location>
        <topology evidence="1 7">Multi-pass membrane protein</topology>
    </subcellularLocation>
</comment>
<dbReference type="OrthoDB" id="8403243at2"/>
<evidence type="ECO:0000256" key="4">
    <source>
        <dbReference type="ARBA" id="ARBA00022692"/>
    </source>
</evidence>
<comment type="similarity">
    <text evidence="2 7">Belongs to the UPF0056 (MarC) family.</text>
</comment>
<evidence type="ECO:0000313" key="9">
    <source>
        <dbReference type="EMBL" id="RBW60871.1"/>
    </source>
</evidence>
<feature type="transmembrane region" description="Helical" evidence="7">
    <location>
        <begin position="35"/>
        <end position="54"/>
    </location>
</feature>
<dbReference type="Pfam" id="PF01914">
    <property type="entry name" value="MarC"/>
    <property type="match status" value="1"/>
</dbReference>
<keyword evidence="5 7" id="KW-1133">Transmembrane helix</keyword>
<evidence type="ECO:0000256" key="2">
    <source>
        <dbReference type="ARBA" id="ARBA00009784"/>
    </source>
</evidence>
<evidence type="ECO:0000256" key="7">
    <source>
        <dbReference type="RuleBase" id="RU362048"/>
    </source>
</evidence>
<accession>A0A366X6N1</accession>
<feature type="transmembrane region" description="Helical" evidence="7">
    <location>
        <begin position="75"/>
        <end position="97"/>
    </location>
</feature>
<dbReference type="AlphaFoldDB" id="A0A366X6N1"/>
<dbReference type="PANTHER" id="PTHR33508">
    <property type="entry name" value="UPF0056 MEMBRANE PROTEIN YHCE"/>
    <property type="match status" value="1"/>
</dbReference>
<proteinExistence type="inferred from homology"/>
<evidence type="ECO:0000256" key="8">
    <source>
        <dbReference type="SAM" id="SignalP"/>
    </source>
</evidence>
<dbReference type="GO" id="GO:0005886">
    <property type="term" value="C:plasma membrane"/>
    <property type="evidence" value="ECO:0007669"/>
    <property type="project" value="UniProtKB-SubCell"/>
</dbReference>
<sequence>MKSCIGKSLLLAVIGVTLGASAASAESAHVVTETVVLFPMMHIMTFLFLMLGPSKIIGPYVKLTAGADRPLERRIALRAIFYSGVALLVAGILGEQILKKHGVPLPILALAGGVILFLVAVQDTIRQFSFETQTSAVPHAGQPDIKLALSPLAFPIIVTPYGIAALIVFLAFASDIQSQLTIGAIVIVVLLANYLAMLFARKLVATLGVSLAIVGAVLSVVQVALGLQVISNSLKAMGLL</sequence>
<keyword evidence="3" id="KW-1003">Cell membrane</keyword>
<keyword evidence="4 7" id="KW-0812">Transmembrane</keyword>
<dbReference type="Proteomes" id="UP000252706">
    <property type="component" value="Unassembled WGS sequence"/>
</dbReference>
<feature type="chain" id="PRO_5016619781" description="UPF0056 membrane protein" evidence="8">
    <location>
        <begin position="23"/>
        <end position="240"/>
    </location>
</feature>
<keyword evidence="8" id="KW-0732">Signal</keyword>
<gene>
    <name evidence="9" type="ORF">DS909_03215</name>
</gene>
<feature type="transmembrane region" description="Helical" evidence="7">
    <location>
        <begin position="180"/>
        <end position="200"/>
    </location>
</feature>
<evidence type="ECO:0000313" key="10">
    <source>
        <dbReference type="Proteomes" id="UP000252706"/>
    </source>
</evidence>
<feature type="signal peptide" evidence="8">
    <location>
        <begin position="1"/>
        <end position="22"/>
    </location>
</feature>
<comment type="caution">
    <text evidence="9">The sequence shown here is derived from an EMBL/GenBank/DDBJ whole genome shotgun (WGS) entry which is preliminary data.</text>
</comment>
<evidence type="ECO:0000256" key="1">
    <source>
        <dbReference type="ARBA" id="ARBA00004651"/>
    </source>
</evidence>
<dbReference type="RefSeq" id="WP_113822004.1">
    <property type="nucleotide sequence ID" value="NZ_QOCE01000010.1"/>
</dbReference>
<keyword evidence="6 7" id="KW-0472">Membrane</keyword>